<dbReference type="SUPFAM" id="SSF51445">
    <property type="entry name" value="(Trans)glycosidases"/>
    <property type="match status" value="1"/>
</dbReference>
<evidence type="ECO:0000256" key="1">
    <source>
        <dbReference type="ARBA" id="ARBA00001255"/>
    </source>
</evidence>
<keyword evidence="4" id="KW-0732">Signal</keyword>
<dbReference type="InterPro" id="IPR017853">
    <property type="entry name" value="GH"/>
</dbReference>
<evidence type="ECO:0000256" key="4">
    <source>
        <dbReference type="ARBA" id="ARBA00022729"/>
    </source>
</evidence>
<sequence length="409" mass="44298">MEESFPIIRVFPVSRQGKWRAICMPESSLRFNVFIILIELGSRHLAGLKLGVYVVPGGFLQDVNKTILNTNIHIGDVCSGNNGLARCNWDFDANSDAVQQWHDSVVEQFGRWGVDFIKLDFITPGSPQNGVNLPANESLVVAAYHTAISRSSRPMRLAISWKLDRDPSDFAIWSSNADSFRTDQDINNAGSNSASSTSWGTVQRAIDNYRQYIVLHTGQDEVLSIYPDMDNMFVANAGAISGVTNEQRRTILNHWMLAGSNLMLGSDLSNIDGFGRSLVSNTATFSAIADFASKYPMRPRNPGSGQGVAQQLQAWIAGPSLSAPTGNSTALVLLANYGPDLGQGGFQTSLTGSQTVSISLAELGIASRSWNAKDVWNNKNLGVLKGNSAILSKNLGEGESAVILLTKRV</sequence>
<evidence type="ECO:0000256" key="5">
    <source>
        <dbReference type="ARBA" id="ARBA00022801"/>
    </source>
</evidence>
<dbReference type="InterPro" id="IPR013785">
    <property type="entry name" value="Aldolase_TIM"/>
</dbReference>
<feature type="domain" description="Alpha galactosidase C-terminal" evidence="7">
    <location>
        <begin position="322"/>
        <end position="401"/>
    </location>
</feature>
<evidence type="ECO:0000313" key="9">
    <source>
        <dbReference type="Proteomes" id="UP000559256"/>
    </source>
</evidence>
<comment type="catalytic activity">
    <reaction evidence="1">
        <text>Hydrolysis of terminal, non-reducing alpha-D-galactose residues in alpha-D-galactosides, including galactose oligosaccharides, galactomannans and galactolipids.</text>
        <dbReference type="EC" id="3.2.1.22"/>
    </reaction>
</comment>
<evidence type="ECO:0000259" key="7">
    <source>
        <dbReference type="Pfam" id="PF17801"/>
    </source>
</evidence>
<gene>
    <name evidence="8" type="ORF">D9758_016073</name>
</gene>
<dbReference type="Gene3D" id="2.60.40.1180">
    <property type="entry name" value="Golgi alpha-mannosidase II"/>
    <property type="match status" value="1"/>
</dbReference>
<dbReference type="EC" id="3.2.1.22" evidence="3"/>
<dbReference type="GO" id="GO:0005975">
    <property type="term" value="P:carbohydrate metabolic process"/>
    <property type="evidence" value="ECO:0007669"/>
    <property type="project" value="InterPro"/>
</dbReference>
<comment type="caution">
    <text evidence="8">The sequence shown here is derived from an EMBL/GenBank/DDBJ whole genome shotgun (WGS) entry which is preliminary data.</text>
</comment>
<accession>A0A8H5FEG1</accession>
<proteinExistence type="inferred from homology"/>
<keyword evidence="6" id="KW-0326">Glycosidase</keyword>
<dbReference type="Pfam" id="PF17801">
    <property type="entry name" value="Melibiase_C"/>
    <property type="match status" value="1"/>
</dbReference>
<dbReference type="GO" id="GO:0004557">
    <property type="term" value="F:alpha-galactosidase activity"/>
    <property type="evidence" value="ECO:0007669"/>
    <property type="project" value="UniProtKB-EC"/>
</dbReference>
<dbReference type="Proteomes" id="UP000559256">
    <property type="component" value="Unassembled WGS sequence"/>
</dbReference>
<dbReference type="OrthoDB" id="5795902at2759"/>
<comment type="similarity">
    <text evidence="2">Belongs to the glycosyl hydrolase 27 family.</text>
</comment>
<dbReference type="InterPro" id="IPR013780">
    <property type="entry name" value="Glyco_hydro_b"/>
</dbReference>
<keyword evidence="9" id="KW-1185">Reference proteome</keyword>
<dbReference type="Gene3D" id="3.20.20.70">
    <property type="entry name" value="Aldolase class I"/>
    <property type="match status" value="1"/>
</dbReference>
<evidence type="ECO:0000313" key="8">
    <source>
        <dbReference type="EMBL" id="KAF5334120.1"/>
    </source>
</evidence>
<evidence type="ECO:0000256" key="3">
    <source>
        <dbReference type="ARBA" id="ARBA00012755"/>
    </source>
</evidence>
<keyword evidence="5" id="KW-0378">Hydrolase</keyword>
<dbReference type="InterPro" id="IPR002241">
    <property type="entry name" value="Glyco_hydro_27"/>
</dbReference>
<dbReference type="InterPro" id="IPR041233">
    <property type="entry name" value="Melibiase_C"/>
</dbReference>
<dbReference type="AlphaFoldDB" id="A0A8H5FEG1"/>
<reference evidence="8 9" key="1">
    <citation type="journal article" date="2020" name="ISME J.">
        <title>Uncovering the hidden diversity of litter-decomposition mechanisms in mushroom-forming fungi.</title>
        <authorList>
            <person name="Floudas D."/>
            <person name="Bentzer J."/>
            <person name="Ahren D."/>
            <person name="Johansson T."/>
            <person name="Persson P."/>
            <person name="Tunlid A."/>
        </authorList>
    </citation>
    <scope>NUCLEOTIDE SEQUENCE [LARGE SCALE GENOMIC DNA]</scope>
    <source>
        <strain evidence="8 9">CBS 291.85</strain>
    </source>
</reference>
<name>A0A8H5FEG1_9AGAR</name>
<dbReference type="PANTHER" id="PTHR11452:SF33">
    <property type="entry name" value="ALPHA-GALACTOSIDASE 2"/>
    <property type="match status" value="1"/>
</dbReference>
<evidence type="ECO:0000256" key="6">
    <source>
        <dbReference type="ARBA" id="ARBA00023295"/>
    </source>
</evidence>
<organism evidence="8 9">
    <name type="scientific">Tetrapyrgos nigripes</name>
    <dbReference type="NCBI Taxonomy" id="182062"/>
    <lineage>
        <taxon>Eukaryota</taxon>
        <taxon>Fungi</taxon>
        <taxon>Dikarya</taxon>
        <taxon>Basidiomycota</taxon>
        <taxon>Agaricomycotina</taxon>
        <taxon>Agaricomycetes</taxon>
        <taxon>Agaricomycetidae</taxon>
        <taxon>Agaricales</taxon>
        <taxon>Marasmiineae</taxon>
        <taxon>Marasmiaceae</taxon>
        <taxon>Tetrapyrgos</taxon>
    </lineage>
</organism>
<dbReference type="EMBL" id="JAACJM010000269">
    <property type="protein sequence ID" value="KAF5334120.1"/>
    <property type="molecule type" value="Genomic_DNA"/>
</dbReference>
<dbReference type="PANTHER" id="PTHR11452">
    <property type="entry name" value="ALPHA-GALACTOSIDASE/ALPHA-N-ACETYLGALACTOSAMINIDASE"/>
    <property type="match status" value="1"/>
</dbReference>
<protein>
    <recommendedName>
        <fullName evidence="3">alpha-galactosidase</fullName>
        <ecNumber evidence="3">3.2.1.22</ecNumber>
    </recommendedName>
</protein>
<evidence type="ECO:0000256" key="2">
    <source>
        <dbReference type="ARBA" id="ARBA00009743"/>
    </source>
</evidence>